<dbReference type="InterPro" id="IPR005543">
    <property type="entry name" value="PASTA_dom"/>
</dbReference>
<reference evidence="3 4" key="1">
    <citation type="submission" date="2019-03" db="EMBL/GenBank/DDBJ databases">
        <title>Thermus tengchongensis species for the arsenic transformation mechanism.</title>
        <authorList>
            <person name="Yuan G.C."/>
        </authorList>
    </citation>
    <scope>NUCLEOTIDE SEQUENCE [LARGE SCALE GENOMIC DNA]</scope>
    <source>
        <strain evidence="3 4">15W</strain>
    </source>
</reference>
<feature type="domain" description="PASTA" evidence="2">
    <location>
        <begin position="170"/>
        <end position="236"/>
    </location>
</feature>
<evidence type="ECO:0000313" key="3">
    <source>
        <dbReference type="EMBL" id="TFU27770.1"/>
    </source>
</evidence>
<dbReference type="Gene3D" id="3.30.10.20">
    <property type="match status" value="3"/>
</dbReference>
<dbReference type="PROSITE" id="PS51178">
    <property type="entry name" value="PASTA"/>
    <property type="match status" value="3"/>
</dbReference>
<dbReference type="Proteomes" id="UP000297668">
    <property type="component" value="Unassembled WGS sequence"/>
</dbReference>
<protein>
    <submittedName>
        <fullName evidence="3">PASTA domain-containing protein</fullName>
    </submittedName>
</protein>
<dbReference type="EMBL" id="SJZF01000001">
    <property type="protein sequence ID" value="TFU27770.1"/>
    <property type="molecule type" value="Genomic_DNA"/>
</dbReference>
<dbReference type="Pfam" id="PF03793">
    <property type="entry name" value="PASTA"/>
    <property type="match status" value="3"/>
</dbReference>
<sequence>MILDDRYPVLETLEEREGVTLYRVEGGVVFFFQVRTPEDKERFYRYRAAIKRLEELGLVEAVVSAKPGRYYAFFPERPLARKVPPRAALEALAPLGFGPEHLAMAEEGVAYLSPWPLGSARRALARGPSRPRPGFLKAVPFGKQLGVAPGLLLFLLGLWLFSQGVYRYFNPPEYAVPNLVGKTAREAFLLLKDTGLRLEVVEGNDPAKPKEVVLAQEPPPGTRLRAGRTVRLTLNQARLNPLPELKGLRQEEAEAKLSELGYRLAGVAQMESPEPLGTVLASDPPPGTPLPPGAPVRLLVSRGASLGPTVPLPKLTGLSQKEALFLLNAMGLQVQAEEVPSGAPPGTVLAQEPAPGTPMPPGSGVRLRVAARGEVQVGALTPPSPPGPEARTVTLALNLPQEAEGRQVRLVLVDDRGEHLVYEGEGGGGLRVSGTYEAVGEARFRLYMDGELVQEWTP</sequence>
<dbReference type="SMART" id="SM00740">
    <property type="entry name" value="PASTA"/>
    <property type="match status" value="3"/>
</dbReference>
<accession>A0A4Y9FGS8</accession>
<feature type="region of interest" description="Disordered" evidence="1">
    <location>
        <begin position="339"/>
        <end position="360"/>
    </location>
</feature>
<feature type="domain" description="PASTA" evidence="2">
    <location>
        <begin position="307"/>
        <end position="371"/>
    </location>
</feature>
<proteinExistence type="predicted"/>
<dbReference type="SUPFAM" id="SSF54184">
    <property type="entry name" value="Penicillin-binding protein 2x (pbp-2x), c-terminal domain"/>
    <property type="match status" value="1"/>
</dbReference>
<gene>
    <name evidence="3" type="ORF">E0687_00885</name>
</gene>
<evidence type="ECO:0000256" key="1">
    <source>
        <dbReference type="SAM" id="MobiDB-lite"/>
    </source>
</evidence>
<evidence type="ECO:0000313" key="4">
    <source>
        <dbReference type="Proteomes" id="UP000297668"/>
    </source>
</evidence>
<evidence type="ECO:0000259" key="2">
    <source>
        <dbReference type="PROSITE" id="PS51178"/>
    </source>
</evidence>
<feature type="domain" description="PASTA" evidence="2">
    <location>
        <begin position="240"/>
        <end position="302"/>
    </location>
</feature>
<comment type="caution">
    <text evidence="3">The sequence shown here is derived from an EMBL/GenBank/DDBJ whole genome shotgun (WGS) entry which is preliminary data.</text>
</comment>
<organism evidence="3 4">
    <name type="scientific">Thermus tengchongensis</name>
    <dbReference type="NCBI Taxonomy" id="1214928"/>
    <lineage>
        <taxon>Bacteria</taxon>
        <taxon>Thermotogati</taxon>
        <taxon>Deinococcota</taxon>
        <taxon>Deinococci</taxon>
        <taxon>Thermales</taxon>
        <taxon>Thermaceae</taxon>
        <taxon>Thermus</taxon>
    </lineage>
</organism>
<dbReference type="RefSeq" id="WP_135259337.1">
    <property type="nucleotide sequence ID" value="NZ_SJZF01000001.1"/>
</dbReference>
<dbReference type="CDD" id="cd06577">
    <property type="entry name" value="PASTA_pknB"/>
    <property type="match status" value="2"/>
</dbReference>
<dbReference type="AlphaFoldDB" id="A0A4Y9FGS8"/>
<name>A0A4Y9FGS8_9DEIN</name>